<gene>
    <name evidence="5" type="ORF">GCM10025868_33310</name>
</gene>
<dbReference type="Pfam" id="PF02879">
    <property type="entry name" value="PGM_PMM_II"/>
    <property type="match status" value="1"/>
</dbReference>
<feature type="compositionally biased region" description="Basic residues" evidence="3">
    <location>
        <begin position="160"/>
        <end position="188"/>
    </location>
</feature>
<evidence type="ECO:0000313" key="6">
    <source>
        <dbReference type="Proteomes" id="UP001157017"/>
    </source>
</evidence>
<comment type="cofactor">
    <cofactor evidence="1">
        <name>Mg(2+)</name>
        <dbReference type="ChEBI" id="CHEBI:18420"/>
    </cofactor>
</comment>
<sequence length="215" mass="23434">MAHVLQALPGRLDGLHVVVDCAHGAASVVSPRLLREAGAEVTVIGASPDGWNINDGYGSTHLGNLQQAVVQHGADLGLAVDGDADRCLAVDADGEVVDGDQIMAVLALALREAGEPAGRHARRHRDVEPRPAAGDGARGRPRAADRRRRPLRARADAGRRLRHGRRAVRARHPQRARHHRRRRAHRSAAGRPDVDDRALARRAWPASWRSCRRSW</sequence>
<protein>
    <recommendedName>
        <fullName evidence="4">Alpha-D-phosphohexomutase alpha/beta/alpha domain-containing protein</fullName>
    </recommendedName>
</protein>
<evidence type="ECO:0000256" key="3">
    <source>
        <dbReference type="SAM" id="MobiDB-lite"/>
    </source>
</evidence>
<keyword evidence="6" id="KW-1185">Reference proteome</keyword>
<evidence type="ECO:0000256" key="2">
    <source>
        <dbReference type="ARBA" id="ARBA00022553"/>
    </source>
</evidence>
<reference evidence="6" key="1">
    <citation type="journal article" date="2019" name="Int. J. Syst. Evol. Microbiol.">
        <title>The Global Catalogue of Microorganisms (GCM) 10K type strain sequencing project: providing services to taxonomists for standard genome sequencing and annotation.</title>
        <authorList>
            <consortium name="The Broad Institute Genomics Platform"/>
            <consortium name="The Broad Institute Genome Sequencing Center for Infectious Disease"/>
            <person name="Wu L."/>
            <person name="Ma J."/>
        </authorList>
    </citation>
    <scope>NUCLEOTIDE SEQUENCE [LARGE SCALE GENOMIC DNA]</scope>
    <source>
        <strain evidence="6">NBRC 108730</strain>
    </source>
</reference>
<dbReference type="PANTHER" id="PTHR42946">
    <property type="entry name" value="PHOSPHOHEXOSE MUTASE"/>
    <property type="match status" value="1"/>
</dbReference>
<feature type="region of interest" description="Disordered" evidence="3">
    <location>
        <begin position="115"/>
        <end position="195"/>
    </location>
</feature>
<dbReference type="Gene3D" id="3.40.120.10">
    <property type="entry name" value="Alpha-D-Glucose-1,6-Bisphosphate, subunit A, domain 3"/>
    <property type="match status" value="1"/>
</dbReference>
<dbReference type="PANTHER" id="PTHR42946:SF1">
    <property type="entry name" value="PHOSPHOGLUCOMUTASE (ALPHA-D-GLUCOSE-1,6-BISPHOSPHATE-DEPENDENT)"/>
    <property type="match status" value="1"/>
</dbReference>
<evidence type="ECO:0000259" key="4">
    <source>
        <dbReference type="Pfam" id="PF02879"/>
    </source>
</evidence>
<comment type="caution">
    <text evidence="5">The sequence shown here is derived from an EMBL/GenBank/DDBJ whole genome shotgun (WGS) entry which is preliminary data.</text>
</comment>
<dbReference type="InterPro" id="IPR005841">
    <property type="entry name" value="Alpha-D-phosphohexomutase_SF"/>
</dbReference>
<dbReference type="EMBL" id="BSUZ01000001">
    <property type="protein sequence ID" value="GMA88081.1"/>
    <property type="molecule type" value="Genomic_DNA"/>
</dbReference>
<evidence type="ECO:0000256" key="1">
    <source>
        <dbReference type="ARBA" id="ARBA00001946"/>
    </source>
</evidence>
<dbReference type="Proteomes" id="UP001157017">
    <property type="component" value="Unassembled WGS sequence"/>
</dbReference>
<dbReference type="InterPro" id="IPR005845">
    <property type="entry name" value="A-D-PHexomutase_a/b/a-II"/>
</dbReference>
<organism evidence="5 6">
    <name type="scientific">Angustibacter aerolatus</name>
    <dbReference type="NCBI Taxonomy" id="1162965"/>
    <lineage>
        <taxon>Bacteria</taxon>
        <taxon>Bacillati</taxon>
        <taxon>Actinomycetota</taxon>
        <taxon>Actinomycetes</taxon>
        <taxon>Kineosporiales</taxon>
        <taxon>Kineosporiaceae</taxon>
    </lineage>
</organism>
<dbReference type="PRINTS" id="PR00509">
    <property type="entry name" value="PGMPMM"/>
</dbReference>
<accession>A0ABQ6JKJ7</accession>
<keyword evidence="2" id="KW-0597">Phosphoprotein</keyword>
<proteinExistence type="predicted"/>
<dbReference type="SUPFAM" id="SSF53738">
    <property type="entry name" value="Phosphoglucomutase, first 3 domains"/>
    <property type="match status" value="1"/>
</dbReference>
<name>A0ABQ6JKJ7_9ACTN</name>
<evidence type="ECO:0000313" key="5">
    <source>
        <dbReference type="EMBL" id="GMA88081.1"/>
    </source>
</evidence>
<feature type="compositionally biased region" description="Basic residues" evidence="3">
    <location>
        <begin position="139"/>
        <end position="152"/>
    </location>
</feature>
<feature type="domain" description="Alpha-D-phosphohexomutase alpha/beta/alpha" evidence="4">
    <location>
        <begin position="11"/>
        <end position="94"/>
    </location>
</feature>
<dbReference type="InterPro" id="IPR050060">
    <property type="entry name" value="Phosphoglucosamine_mutase"/>
</dbReference>
<dbReference type="InterPro" id="IPR016055">
    <property type="entry name" value="A-D-PHexomutase_a/b/a-I/II/III"/>
</dbReference>